<dbReference type="Proteomes" id="UP000351155">
    <property type="component" value="Unassembled WGS sequence"/>
</dbReference>
<feature type="domain" description="Phage head morphogenesis" evidence="2">
    <location>
        <begin position="337"/>
        <end position="435"/>
    </location>
</feature>
<organism evidence="3 4">
    <name type="scientific">Enterobacter cancerogenus</name>
    <dbReference type="NCBI Taxonomy" id="69218"/>
    <lineage>
        <taxon>Bacteria</taxon>
        <taxon>Pseudomonadati</taxon>
        <taxon>Pseudomonadota</taxon>
        <taxon>Gammaproteobacteria</taxon>
        <taxon>Enterobacterales</taxon>
        <taxon>Enterobacteriaceae</taxon>
        <taxon>Enterobacter</taxon>
        <taxon>Enterobacter cloacae complex</taxon>
    </lineage>
</organism>
<dbReference type="Pfam" id="PF04233">
    <property type="entry name" value="Phage_Mu_F"/>
    <property type="match status" value="1"/>
</dbReference>
<dbReference type="EMBL" id="CAADIW010000021">
    <property type="protein sequence ID" value="VFS25928.1"/>
    <property type="molecule type" value="Genomic_DNA"/>
</dbReference>
<gene>
    <name evidence="3" type="ORF">NCTC12126_02365</name>
</gene>
<dbReference type="InterPro" id="IPR006528">
    <property type="entry name" value="Phage_head_morphogenesis_dom"/>
</dbReference>
<accession>A0A484XPL3</accession>
<protein>
    <submittedName>
        <fullName evidence="3">Phage head morphogenesis protein, SPP1 gp7 family</fullName>
    </submittedName>
</protein>
<dbReference type="AlphaFoldDB" id="A0A484XPL3"/>
<evidence type="ECO:0000256" key="1">
    <source>
        <dbReference type="SAM" id="MobiDB-lite"/>
    </source>
</evidence>
<reference evidence="3 4" key="1">
    <citation type="submission" date="2019-03" db="EMBL/GenBank/DDBJ databases">
        <authorList>
            <consortium name="Pathogen Informatics"/>
        </authorList>
    </citation>
    <scope>NUCLEOTIDE SEQUENCE [LARGE SCALE GENOMIC DNA]</scope>
    <source>
        <strain evidence="3 4">NCTC12126</strain>
    </source>
</reference>
<name>A0A484XPL3_9ENTR</name>
<feature type="region of interest" description="Disordered" evidence="1">
    <location>
        <begin position="408"/>
        <end position="429"/>
    </location>
</feature>
<feature type="compositionally biased region" description="Basic and acidic residues" evidence="1">
    <location>
        <begin position="408"/>
        <end position="417"/>
    </location>
</feature>
<evidence type="ECO:0000259" key="2">
    <source>
        <dbReference type="Pfam" id="PF04233"/>
    </source>
</evidence>
<proteinExistence type="predicted"/>
<evidence type="ECO:0000313" key="3">
    <source>
        <dbReference type="EMBL" id="VFS25928.1"/>
    </source>
</evidence>
<evidence type="ECO:0000313" key="4">
    <source>
        <dbReference type="Proteomes" id="UP000351155"/>
    </source>
</evidence>
<sequence length="459" mass="49858">MKTQRFNGAYPLAAEMVLAARLDKQARAFTAAVKQACIATYKAVARSGAVASFNFNTDAADGKDVGIEQAAGENLSPALVKKVRKYLKQKYGSNWSHLTRDKQTALIKAFIAQSVDIKPVSTGKKSAIAKLMSYGEYGAIPAHIIAGVQQQLTGNLARSYAATETGNIGKASDAVSSISRNADAVRAQIEAADFGLTPDYWKNHYQKFTVNEAPLVDLLTGAPVTATTAGAVAPDVPQLLSNVVELSTINSAPALEAVKKDAINNVEQNFQLIVRAAEGQRLGDGVKLSPEDLEDLISVDVFETNPSLSAATDKWVDDSFNRIKNMNADAVKRGINVTQQAIKEGRSLPWLEEQLTKQMDISAGKAKTIARTATSNAAWNAELATAKAAGMNYYRWRGMLDERERKQHLDREGHSYDPAHPPTDGNPGQPINCRCWPEWLFTSSEIEEAENEIAARHRN</sequence>
<dbReference type="NCBIfam" id="TIGR01641">
    <property type="entry name" value="phageSPP1_gp7"/>
    <property type="match status" value="1"/>
</dbReference>